<dbReference type="SUPFAM" id="SSF82153">
    <property type="entry name" value="FAS1 domain"/>
    <property type="match status" value="2"/>
</dbReference>
<name>A0A7R9HAI0_TIMPO</name>
<accession>A0A7R9HAI0</accession>
<evidence type="ECO:0000259" key="1">
    <source>
        <dbReference type="PROSITE" id="PS50213"/>
    </source>
</evidence>
<dbReference type="InterPro" id="IPR000782">
    <property type="entry name" value="FAS1_domain"/>
</dbReference>
<evidence type="ECO:0000313" key="2">
    <source>
        <dbReference type="EMBL" id="CAD7414106.1"/>
    </source>
</evidence>
<dbReference type="InterPro" id="IPR036378">
    <property type="entry name" value="FAS1_dom_sf"/>
</dbReference>
<dbReference type="EMBL" id="OD007553">
    <property type="protein sequence ID" value="CAD7414106.1"/>
    <property type="molecule type" value="Genomic_DNA"/>
</dbReference>
<dbReference type="Pfam" id="PF02469">
    <property type="entry name" value="Fasciclin"/>
    <property type="match status" value="2"/>
</dbReference>
<feature type="domain" description="FAS1" evidence="1">
    <location>
        <begin position="129"/>
        <end position="265"/>
    </location>
</feature>
<dbReference type="InterPro" id="IPR050904">
    <property type="entry name" value="Adhesion/Biosynth-related"/>
</dbReference>
<organism evidence="2">
    <name type="scientific">Timema poppense</name>
    <name type="common">Walking stick</name>
    <dbReference type="NCBI Taxonomy" id="170557"/>
    <lineage>
        <taxon>Eukaryota</taxon>
        <taxon>Metazoa</taxon>
        <taxon>Ecdysozoa</taxon>
        <taxon>Arthropoda</taxon>
        <taxon>Hexapoda</taxon>
        <taxon>Insecta</taxon>
        <taxon>Pterygota</taxon>
        <taxon>Neoptera</taxon>
        <taxon>Polyneoptera</taxon>
        <taxon>Phasmatodea</taxon>
        <taxon>Timematodea</taxon>
        <taxon>Timematoidea</taxon>
        <taxon>Timematidae</taxon>
        <taxon>Timema</taxon>
    </lineage>
</organism>
<dbReference type="SMART" id="SM00554">
    <property type="entry name" value="FAS1"/>
    <property type="match status" value="1"/>
</dbReference>
<gene>
    <name evidence="2" type="ORF">TPSB3V08_LOCUS9452</name>
</gene>
<proteinExistence type="predicted"/>
<dbReference type="AlphaFoldDB" id="A0A7R9HAI0"/>
<dbReference type="GO" id="GO:0005615">
    <property type="term" value="C:extracellular space"/>
    <property type="evidence" value="ECO:0007669"/>
    <property type="project" value="TreeGrafter"/>
</dbReference>
<reference evidence="2" key="1">
    <citation type="submission" date="2020-11" db="EMBL/GenBank/DDBJ databases">
        <authorList>
            <person name="Tran Van P."/>
        </authorList>
    </citation>
    <scope>NUCLEOTIDE SEQUENCE</scope>
</reference>
<sequence>MIDHDLNPNLPVIGSLVVFKSDALDLAYTNVGRHVLSGYKCTCPISTTCLCPCDQCHHVLSGYKCTCPISTTCLCPCDQVVMSLDEQNPLRLQVYRKSIGVEDALIEKPDIDGMNGCIHVINKALNPVNTSAGDILRQDGNFSIFLTAMEKVMEKNPQTLELQKPGSSYTFFVPTDQAFNKLGSARLHRIMGDSTYLTKTIKNHLVEDMFASEGFRSDLFYDVQTRQNVVDVVKKNGKLKVNDATMTRCDLLNTNGVIHVINKVLLPDHHIED</sequence>
<protein>
    <recommendedName>
        <fullName evidence="1">FAS1 domain-containing protein</fullName>
    </recommendedName>
</protein>
<dbReference type="Gene3D" id="2.30.180.10">
    <property type="entry name" value="FAS1 domain"/>
    <property type="match status" value="2"/>
</dbReference>
<dbReference type="PANTHER" id="PTHR10900:SF77">
    <property type="entry name" value="FI19380P1"/>
    <property type="match status" value="1"/>
</dbReference>
<dbReference type="FunFam" id="2.30.180.10:FF:000032">
    <property type="entry name" value="Fasciclin domain-containing protein, putative"/>
    <property type="match status" value="1"/>
</dbReference>
<dbReference type="PROSITE" id="PS50213">
    <property type="entry name" value="FAS1"/>
    <property type="match status" value="1"/>
</dbReference>
<dbReference type="PANTHER" id="PTHR10900">
    <property type="entry name" value="PERIOSTIN-RELATED"/>
    <property type="match status" value="1"/>
</dbReference>